<protein>
    <submittedName>
        <fullName evidence="1">DUF541 domain-containing protein</fullName>
    </submittedName>
</protein>
<reference evidence="1 2" key="1">
    <citation type="submission" date="2018-08" db="EMBL/GenBank/DDBJ databases">
        <title>Jishengella sp. nov., isolated from a root of Azadirachta indica A. Juss. var. siamensis Valenton.</title>
        <authorList>
            <person name="Kuncharoen N."/>
            <person name="Tanasupawat S."/>
            <person name="Kudo T."/>
            <person name="Ohkuma M."/>
        </authorList>
    </citation>
    <scope>NUCLEOTIDE SEQUENCE [LARGE SCALE GENOMIC DNA]</scope>
    <source>
        <strain evidence="1 2">AZ1-13</strain>
    </source>
</reference>
<keyword evidence="2" id="KW-1185">Reference proteome</keyword>
<evidence type="ECO:0000313" key="2">
    <source>
        <dbReference type="Proteomes" id="UP000283832"/>
    </source>
</evidence>
<accession>A0A418MNY4</accession>
<dbReference type="GO" id="GO:0006974">
    <property type="term" value="P:DNA damage response"/>
    <property type="evidence" value="ECO:0007669"/>
    <property type="project" value="TreeGrafter"/>
</dbReference>
<evidence type="ECO:0000313" key="1">
    <source>
        <dbReference type="EMBL" id="RIV33162.1"/>
    </source>
</evidence>
<dbReference type="OrthoDB" id="3689574at2"/>
<dbReference type="Gene3D" id="3.30.110.170">
    <property type="entry name" value="Protein of unknown function (DUF541), domain 1"/>
    <property type="match status" value="1"/>
</dbReference>
<proteinExistence type="predicted"/>
<dbReference type="PANTHER" id="PTHR34387:SF1">
    <property type="entry name" value="PERIPLASMIC IMMUNOGENIC PROTEIN"/>
    <property type="match status" value="1"/>
</dbReference>
<sequence length="215" mass="23387">MVDGPVVTVRGEAYREVDPEVARFTVTALARDRDREAALTRLAERAAAVRVLLDSSESSIDRRETGDLRVRPETRRSGERIVAWHGSVVTTVTVSDFTALGELMLRLADQDQVEVAGPWWSLRPDSPTYRQARHDAITDALQRAREYAAALGAQVTELIELADEGGTGQPMMARMAFDAGGAAAGGQPELELDPQPQGVHAAVRARFTISRPVLS</sequence>
<dbReference type="InterPro" id="IPR007497">
    <property type="entry name" value="SIMPL/DUF541"/>
</dbReference>
<dbReference type="EMBL" id="QXEC01000033">
    <property type="protein sequence ID" value="RIV33162.1"/>
    <property type="molecule type" value="Genomic_DNA"/>
</dbReference>
<comment type="caution">
    <text evidence="1">The sequence shown here is derived from an EMBL/GenBank/DDBJ whole genome shotgun (WGS) entry which is preliminary data.</text>
</comment>
<dbReference type="Proteomes" id="UP000283832">
    <property type="component" value="Unassembled WGS sequence"/>
</dbReference>
<dbReference type="AlphaFoldDB" id="A0A418MNY4"/>
<name>A0A418MNY4_9ACTN</name>
<dbReference type="InterPro" id="IPR052022">
    <property type="entry name" value="26kDa_periplasmic_antigen"/>
</dbReference>
<dbReference type="PANTHER" id="PTHR34387">
    <property type="entry name" value="SLR1258 PROTEIN"/>
    <property type="match status" value="1"/>
</dbReference>
<gene>
    <name evidence="1" type="ORF">D2L64_24220</name>
</gene>
<dbReference type="Pfam" id="PF04402">
    <property type="entry name" value="SIMPL"/>
    <property type="match status" value="1"/>
</dbReference>
<dbReference type="RefSeq" id="WP_119579513.1">
    <property type="nucleotide sequence ID" value="NZ_QXEC01000033.1"/>
</dbReference>
<dbReference type="Gene3D" id="3.30.70.2970">
    <property type="entry name" value="Protein of unknown function (DUF541), domain 2"/>
    <property type="match status" value="1"/>
</dbReference>
<organism evidence="1 2">
    <name type="scientific">Micromonospora radicis</name>
    <dbReference type="NCBI Taxonomy" id="1894971"/>
    <lineage>
        <taxon>Bacteria</taxon>
        <taxon>Bacillati</taxon>
        <taxon>Actinomycetota</taxon>
        <taxon>Actinomycetes</taxon>
        <taxon>Micromonosporales</taxon>
        <taxon>Micromonosporaceae</taxon>
        <taxon>Micromonospora</taxon>
    </lineage>
</organism>